<feature type="signal peptide" evidence="2">
    <location>
        <begin position="1"/>
        <end position="23"/>
    </location>
</feature>
<protein>
    <submittedName>
        <fullName evidence="3">Biopolymer transporter Tol</fullName>
    </submittedName>
</protein>
<dbReference type="InterPro" id="IPR011659">
    <property type="entry name" value="WD40"/>
</dbReference>
<dbReference type="Proteomes" id="UP001218638">
    <property type="component" value="Chromosome"/>
</dbReference>
<dbReference type="RefSeq" id="WP_330929123.1">
    <property type="nucleotide sequence ID" value="NZ_CP119075.1"/>
</dbReference>
<dbReference type="PANTHER" id="PTHR36842:SF1">
    <property type="entry name" value="PROTEIN TOLB"/>
    <property type="match status" value="1"/>
</dbReference>
<dbReference type="EMBL" id="CP119075">
    <property type="protein sequence ID" value="WED63498.1"/>
    <property type="molecule type" value="Genomic_DNA"/>
</dbReference>
<dbReference type="Pfam" id="PF07676">
    <property type="entry name" value="PD40"/>
    <property type="match status" value="3"/>
</dbReference>
<organism evidence="3 4">
    <name type="scientific">Synoicihabitans lomoniglobus</name>
    <dbReference type="NCBI Taxonomy" id="2909285"/>
    <lineage>
        <taxon>Bacteria</taxon>
        <taxon>Pseudomonadati</taxon>
        <taxon>Verrucomicrobiota</taxon>
        <taxon>Opitutia</taxon>
        <taxon>Opitutales</taxon>
        <taxon>Opitutaceae</taxon>
        <taxon>Synoicihabitans</taxon>
    </lineage>
</organism>
<sequence length="397" mass="42659">MTRHRFFLSLLLSLISLPLAAQRATDIGVVDVRTAVSTVPVRVSASPEELDKLANFAFEAHGRYQRVTSDPVYNIRFTAVAGNRVQVDVTRGSTPTLSRTVTGSSLRHALLKAADVAVESTGGGKGFFASQLAFIAERTGRTEVYTGDLFFGGVRQLTSDGASAMSPRWSPDGSKILYTSFHRSNAADIFMIDLGTMQRNSFVSFKGTNQGARFSADGSKVAMVLSGEGNPEVYVANANGRGVTRRTKTSGVESSPVFSPDGRQLLFTSDAAGGPQLYVMPVTGGRMSRLPTNISRYCAEPDWSTGDPTKIAFTMRIGRGFQIGLFDLKTRAVAKQVSRAPEDAVEPVWLADGRHLLYTARAANSRSIWLLDTETGRSTRLSASSLGSVSQASVVLP</sequence>
<dbReference type="KEGG" id="slom:PXH66_14255"/>
<dbReference type="Gene3D" id="2.120.10.30">
    <property type="entry name" value="TolB, C-terminal domain"/>
    <property type="match status" value="1"/>
</dbReference>
<reference evidence="3" key="1">
    <citation type="submission" date="2023-03" db="EMBL/GenBank/DDBJ databases">
        <title>Lomoglobus Profundus gen. nov., sp. nov., a novel member of the phylum Verrucomicrobia, isolated from deep-marine sediment of South China Sea.</title>
        <authorList>
            <person name="Ahmad T."/>
            <person name="Ishaq S.E."/>
            <person name="Wang F."/>
        </authorList>
    </citation>
    <scope>NUCLEOTIDE SEQUENCE</scope>
    <source>
        <strain evidence="3">LMO-M01</strain>
    </source>
</reference>
<dbReference type="PANTHER" id="PTHR36842">
    <property type="entry name" value="PROTEIN TOLB HOMOLOG"/>
    <property type="match status" value="1"/>
</dbReference>
<keyword evidence="4" id="KW-1185">Reference proteome</keyword>
<dbReference type="InterPro" id="IPR011042">
    <property type="entry name" value="6-blade_b-propeller_TolB-like"/>
</dbReference>
<evidence type="ECO:0000256" key="1">
    <source>
        <dbReference type="ARBA" id="ARBA00009820"/>
    </source>
</evidence>
<gene>
    <name evidence="3" type="ORF">PXH66_14255</name>
</gene>
<evidence type="ECO:0000313" key="4">
    <source>
        <dbReference type="Proteomes" id="UP001218638"/>
    </source>
</evidence>
<feature type="chain" id="PRO_5042002421" evidence="2">
    <location>
        <begin position="24"/>
        <end position="397"/>
    </location>
</feature>
<name>A0AAF0CM17_9BACT</name>
<accession>A0AAF0CM17</accession>
<dbReference type="AlphaFoldDB" id="A0AAF0CM17"/>
<proteinExistence type="inferred from homology"/>
<comment type="similarity">
    <text evidence="1">Belongs to the TolB family.</text>
</comment>
<dbReference type="SUPFAM" id="SSF69304">
    <property type="entry name" value="Tricorn protease N-terminal domain"/>
    <property type="match status" value="1"/>
</dbReference>
<keyword evidence="2" id="KW-0732">Signal</keyword>
<evidence type="ECO:0000256" key="2">
    <source>
        <dbReference type="SAM" id="SignalP"/>
    </source>
</evidence>
<evidence type="ECO:0000313" key="3">
    <source>
        <dbReference type="EMBL" id="WED63498.1"/>
    </source>
</evidence>